<dbReference type="AlphaFoldDB" id="A0A5N6C5J5"/>
<evidence type="ECO:0000256" key="1">
    <source>
        <dbReference type="ARBA" id="ARBA00010609"/>
    </source>
</evidence>
<organism evidence="8 9">
    <name type="scientific">Microbispora catharanthi</name>
    <dbReference type="NCBI Taxonomy" id="1712871"/>
    <lineage>
        <taxon>Bacteria</taxon>
        <taxon>Bacillati</taxon>
        <taxon>Actinomycetota</taxon>
        <taxon>Actinomycetes</taxon>
        <taxon>Streptosporangiales</taxon>
        <taxon>Streptosporangiaceae</taxon>
        <taxon>Microbispora</taxon>
    </lineage>
</organism>
<evidence type="ECO:0000259" key="7">
    <source>
        <dbReference type="Pfam" id="PF07732"/>
    </source>
</evidence>
<reference evidence="8 9" key="1">
    <citation type="submission" date="2019-10" db="EMBL/GenBank/DDBJ databases">
        <title>Nonomuraea sp. nov., isolated from Phyllanthus amarus.</title>
        <authorList>
            <person name="Klykleung N."/>
            <person name="Tanasupawat S."/>
        </authorList>
    </citation>
    <scope>NUCLEOTIDE SEQUENCE [LARGE SCALE GENOMIC DNA]</scope>
    <source>
        <strain evidence="8 9">CR1-09</strain>
    </source>
</reference>
<feature type="chain" id="PRO_5024397600" evidence="5">
    <location>
        <begin position="25"/>
        <end position="534"/>
    </location>
</feature>
<evidence type="ECO:0000256" key="2">
    <source>
        <dbReference type="ARBA" id="ARBA00022723"/>
    </source>
</evidence>
<dbReference type="PANTHER" id="PTHR48267">
    <property type="entry name" value="CUPREDOXIN SUPERFAMILY PROTEIN"/>
    <property type="match status" value="1"/>
</dbReference>
<feature type="compositionally biased region" description="Basic and acidic residues" evidence="4">
    <location>
        <begin position="29"/>
        <end position="69"/>
    </location>
</feature>
<comment type="similarity">
    <text evidence="1">Belongs to the multicopper oxidase family.</text>
</comment>
<evidence type="ECO:0000313" key="8">
    <source>
        <dbReference type="EMBL" id="KAB8188032.1"/>
    </source>
</evidence>
<dbReference type="PANTHER" id="PTHR48267:SF1">
    <property type="entry name" value="BILIRUBIN OXIDASE"/>
    <property type="match status" value="1"/>
</dbReference>
<dbReference type="InterPro" id="IPR011706">
    <property type="entry name" value="Cu-oxidase_C"/>
</dbReference>
<dbReference type="Gene3D" id="2.60.40.420">
    <property type="entry name" value="Cupredoxins - blue copper proteins"/>
    <property type="match status" value="4"/>
</dbReference>
<feature type="compositionally biased region" description="Pro residues" evidence="4">
    <location>
        <begin position="73"/>
        <end position="83"/>
    </location>
</feature>
<dbReference type="InterPro" id="IPR045087">
    <property type="entry name" value="Cu-oxidase_fam"/>
</dbReference>
<accession>A0A5N6C5J5</accession>
<dbReference type="GO" id="GO:0016491">
    <property type="term" value="F:oxidoreductase activity"/>
    <property type="evidence" value="ECO:0007669"/>
    <property type="project" value="UniProtKB-KW"/>
</dbReference>
<dbReference type="SUPFAM" id="SSF49503">
    <property type="entry name" value="Cupredoxins"/>
    <property type="match status" value="3"/>
</dbReference>
<keyword evidence="2" id="KW-0479">Metal-binding</keyword>
<evidence type="ECO:0000256" key="4">
    <source>
        <dbReference type="SAM" id="MobiDB-lite"/>
    </source>
</evidence>
<dbReference type="EMBL" id="VDMA02000001">
    <property type="protein sequence ID" value="KAB8188032.1"/>
    <property type="molecule type" value="Genomic_DNA"/>
</dbReference>
<evidence type="ECO:0000259" key="6">
    <source>
        <dbReference type="Pfam" id="PF07731"/>
    </source>
</evidence>
<feature type="domain" description="Plastocyanin-like" evidence="6">
    <location>
        <begin position="417"/>
        <end position="533"/>
    </location>
</feature>
<keyword evidence="5" id="KW-0732">Signal</keyword>
<gene>
    <name evidence="8" type="ORF">FH610_002580</name>
</gene>
<dbReference type="Pfam" id="PF07732">
    <property type="entry name" value="Cu-oxidase_3"/>
    <property type="match status" value="1"/>
</dbReference>
<dbReference type="InterPro" id="IPR002355">
    <property type="entry name" value="Cu_oxidase_Cu_BS"/>
</dbReference>
<keyword evidence="3" id="KW-0560">Oxidoreductase</keyword>
<evidence type="ECO:0000256" key="3">
    <source>
        <dbReference type="ARBA" id="ARBA00023002"/>
    </source>
</evidence>
<feature type="region of interest" description="Disordered" evidence="4">
    <location>
        <begin position="28"/>
        <end position="85"/>
    </location>
</feature>
<protein>
    <submittedName>
        <fullName evidence="8">Multicopper oxidase domain-containing protein</fullName>
    </submittedName>
</protein>
<feature type="domain" description="Plastocyanin-like" evidence="7">
    <location>
        <begin position="109"/>
        <end position="226"/>
    </location>
</feature>
<feature type="signal peptide" evidence="5">
    <location>
        <begin position="1"/>
        <end position="24"/>
    </location>
</feature>
<name>A0A5N6C5J5_9ACTN</name>
<dbReference type="InterPro" id="IPR008972">
    <property type="entry name" value="Cupredoxin"/>
</dbReference>
<evidence type="ECO:0000256" key="5">
    <source>
        <dbReference type="SAM" id="SignalP"/>
    </source>
</evidence>
<comment type="caution">
    <text evidence="8">The sequence shown here is derived from an EMBL/GenBank/DDBJ whole genome shotgun (WGS) entry which is preliminary data.</text>
</comment>
<evidence type="ECO:0000313" key="9">
    <source>
        <dbReference type="Proteomes" id="UP000313066"/>
    </source>
</evidence>
<sequence>MTWNMTRRNLLGLAGGMAAIPLVAACQPRTDDTSSDQRDHGSHSDRHGDDRHGDDKNSTGRLLRSDARLPEPFTSPLPVPPVLRPVRTDATTDYYEITQRPGRAGILPGYSTEVWGYDGRFPGPTIESRSGRQVVVRHRNELPVPTVTHLHGGVTPSRYDGYPTDVVLPVGGRSAGSAGAIAHGSFDYAYPLGQPAATLWYHDHRMDFTGPQVYRGLAGFHLVHDAVEEALPLPRRERDVPLMICDRAFAADGSFHYPSIDSSLTGEPGVTSDFMKGVLGDVILVNGAPWPVLEVAAVRYRFRLLNASNARRYQLALDPPPPSGTAFVQVGSDVGLLGRPIDHEAIDIAPAERFDVVVDFGSYPVGTQVTLVNRYGTGSTGHVMRFHVVRKARDDSTVPPRLADLEQPSPPSTITRRMKFSRSGSHYETWTINGQAFDPNRIDAQVSLGATERWLITTNADHPVHIHLGHFQVLSRNGGKPGPYDAGWKDTVDMRPEDEVEIVVRFNGYRGRYVFHCHNLEHEDMAMMANIEVT</sequence>
<dbReference type="InterPro" id="IPR011707">
    <property type="entry name" value="Cu-oxidase-like_N"/>
</dbReference>
<dbReference type="Proteomes" id="UP000313066">
    <property type="component" value="Unassembled WGS sequence"/>
</dbReference>
<proteinExistence type="inferred from homology"/>
<dbReference type="Pfam" id="PF07731">
    <property type="entry name" value="Cu-oxidase_2"/>
    <property type="match status" value="1"/>
</dbReference>
<dbReference type="GO" id="GO:0005507">
    <property type="term" value="F:copper ion binding"/>
    <property type="evidence" value="ECO:0007669"/>
    <property type="project" value="InterPro"/>
</dbReference>
<dbReference type="PROSITE" id="PS00080">
    <property type="entry name" value="MULTICOPPER_OXIDASE2"/>
    <property type="match status" value="1"/>
</dbReference>
<dbReference type="PROSITE" id="PS51257">
    <property type="entry name" value="PROKAR_LIPOPROTEIN"/>
    <property type="match status" value="1"/>
</dbReference>
<dbReference type="CDD" id="cd14448">
    <property type="entry name" value="CuRO_2_BOD_CotA_like"/>
    <property type="match status" value="1"/>
</dbReference>
<keyword evidence="9" id="KW-1185">Reference proteome</keyword>